<proteinExistence type="predicted"/>
<gene>
    <name evidence="1" type="ORF">LCL61_28730</name>
</gene>
<evidence type="ECO:0000313" key="2">
    <source>
        <dbReference type="Proteomes" id="UP001456344"/>
    </source>
</evidence>
<dbReference type="EMBL" id="CP150484">
    <property type="protein sequence ID" value="WYW19537.1"/>
    <property type="molecule type" value="Genomic_DNA"/>
</dbReference>
<name>A0ACD5BJW8_9PSEU</name>
<organism evidence="1 2">
    <name type="scientific">Amycolatopsis coloradensis</name>
    <dbReference type="NCBI Taxonomy" id="76021"/>
    <lineage>
        <taxon>Bacteria</taxon>
        <taxon>Bacillati</taxon>
        <taxon>Actinomycetota</taxon>
        <taxon>Actinomycetes</taxon>
        <taxon>Pseudonocardiales</taxon>
        <taxon>Pseudonocardiaceae</taxon>
        <taxon>Amycolatopsis</taxon>
    </lineage>
</organism>
<reference evidence="1" key="1">
    <citation type="submission" date="2023-10" db="EMBL/GenBank/DDBJ databases">
        <title>Whole genome sequencing of actinobacterial strain Amycolatopsis sp. (BCA-696) identifies the underlying plant growth-promoting genes.</title>
        <authorList>
            <person name="Gandham P."/>
            <person name="Vadla N."/>
            <person name="Saji A."/>
            <person name="Srinivas V."/>
            <person name="Ruperao P."/>
            <person name="Selvanayagam S."/>
            <person name="Saxena R.K."/>
            <person name="Rathore A."/>
            <person name="Gopalakrishnan S."/>
            <person name="Thakur V."/>
        </authorList>
    </citation>
    <scope>NUCLEOTIDE SEQUENCE</scope>
    <source>
        <strain evidence="1">BCA-696</strain>
    </source>
</reference>
<protein>
    <submittedName>
        <fullName evidence="1">Uncharacterized protein</fullName>
    </submittedName>
</protein>
<keyword evidence="2" id="KW-1185">Reference proteome</keyword>
<dbReference type="Proteomes" id="UP001456344">
    <property type="component" value="Chromosome"/>
</dbReference>
<sequence>MPAINAGLDPVQRCVGLMAGLRDGKLVPRSSFFQLELEPAQRELLDRIAAGPLITVDDLTASAVLPVSAAARSIPKPPRGNDLFSSE</sequence>
<evidence type="ECO:0000313" key="1">
    <source>
        <dbReference type="EMBL" id="WYW19537.1"/>
    </source>
</evidence>
<accession>A0ACD5BJW8</accession>